<dbReference type="SUPFAM" id="SSF56214">
    <property type="entry name" value="4'-phosphopantetheinyl transferase"/>
    <property type="match status" value="2"/>
</dbReference>
<evidence type="ECO:0000313" key="6">
    <source>
        <dbReference type="Proteomes" id="UP001142810"/>
    </source>
</evidence>
<feature type="domain" description="4'-phosphopantetheinyl transferase N-terminal" evidence="4">
    <location>
        <begin position="32"/>
        <end position="116"/>
    </location>
</feature>
<reference evidence="5" key="1">
    <citation type="submission" date="2022-11" db="EMBL/GenBank/DDBJ databases">
        <title>Alteromonas sp. nov., isolated from sea water of the Qingdao.</title>
        <authorList>
            <person name="Wang Q."/>
        </authorList>
    </citation>
    <scope>NUCLEOTIDE SEQUENCE</scope>
    <source>
        <strain evidence="5">ASW11-7</strain>
    </source>
</reference>
<accession>A0ABT3P820</accession>
<dbReference type="EMBL" id="JAPFRD010000011">
    <property type="protein sequence ID" value="MCW8108902.1"/>
    <property type="molecule type" value="Genomic_DNA"/>
</dbReference>
<evidence type="ECO:0000256" key="2">
    <source>
        <dbReference type="ARBA" id="ARBA00022679"/>
    </source>
</evidence>
<dbReference type="PANTHER" id="PTHR12215">
    <property type="entry name" value="PHOSPHOPANTETHEINE TRANSFERASE"/>
    <property type="match status" value="1"/>
</dbReference>
<dbReference type="InterPro" id="IPR055066">
    <property type="entry name" value="AASDHPPT_N"/>
</dbReference>
<comment type="caution">
    <text evidence="5">The sequence shown here is derived from an EMBL/GenBank/DDBJ whole genome shotgun (WGS) entry which is preliminary data.</text>
</comment>
<dbReference type="Proteomes" id="UP001142810">
    <property type="component" value="Unassembled WGS sequence"/>
</dbReference>
<dbReference type="Gene3D" id="3.90.470.20">
    <property type="entry name" value="4'-phosphopantetheinyl transferase domain"/>
    <property type="match status" value="2"/>
</dbReference>
<feature type="domain" description="4'-phosphopantetheinyl transferase" evidence="3">
    <location>
        <begin position="122"/>
        <end position="228"/>
    </location>
</feature>
<evidence type="ECO:0000313" key="5">
    <source>
        <dbReference type="EMBL" id="MCW8108902.1"/>
    </source>
</evidence>
<dbReference type="PANTHER" id="PTHR12215:SF10">
    <property type="entry name" value="L-AMINOADIPATE-SEMIALDEHYDE DEHYDROGENASE-PHOSPHOPANTETHEINYL TRANSFERASE"/>
    <property type="match status" value="1"/>
</dbReference>
<gene>
    <name evidence="5" type="ORF">OPS25_10400</name>
</gene>
<protein>
    <submittedName>
        <fullName evidence="5">4'-phosphopantetheinyl transferase superfamily protein</fullName>
    </submittedName>
</protein>
<dbReference type="InterPro" id="IPR050559">
    <property type="entry name" value="P-Pant_transferase_sf"/>
</dbReference>
<dbReference type="Pfam" id="PF01648">
    <property type="entry name" value="ACPS"/>
    <property type="match status" value="1"/>
</dbReference>
<evidence type="ECO:0000259" key="3">
    <source>
        <dbReference type="Pfam" id="PF01648"/>
    </source>
</evidence>
<name>A0ABT3P820_9ALTE</name>
<organism evidence="5 6">
    <name type="scientific">Alteromonas aquimaris</name>
    <dbReference type="NCBI Taxonomy" id="2998417"/>
    <lineage>
        <taxon>Bacteria</taxon>
        <taxon>Pseudomonadati</taxon>
        <taxon>Pseudomonadota</taxon>
        <taxon>Gammaproteobacteria</taxon>
        <taxon>Alteromonadales</taxon>
        <taxon>Alteromonadaceae</taxon>
        <taxon>Alteromonas/Salinimonas group</taxon>
        <taxon>Alteromonas</taxon>
    </lineage>
</organism>
<dbReference type="InterPro" id="IPR037143">
    <property type="entry name" value="4-PPantetheinyl_Trfase_dom_sf"/>
</dbReference>
<dbReference type="RefSeq" id="WP_265617652.1">
    <property type="nucleotide sequence ID" value="NZ_JAPFRD010000011.1"/>
</dbReference>
<dbReference type="InterPro" id="IPR008278">
    <property type="entry name" value="4-PPantetheinyl_Trfase_dom"/>
</dbReference>
<comment type="similarity">
    <text evidence="1">Belongs to the P-Pant transferase superfamily. Gsp/Sfp/HetI/AcpT family.</text>
</comment>
<dbReference type="Pfam" id="PF22624">
    <property type="entry name" value="AASDHPPT_N"/>
    <property type="match status" value="1"/>
</dbReference>
<dbReference type="GO" id="GO:0016740">
    <property type="term" value="F:transferase activity"/>
    <property type="evidence" value="ECO:0007669"/>
    <property type="project" value="UniProtKB-KW"/>
</dbReference>
<keyword evidence="2 5" id="KW-0808">Transferase</keyword>
<evidence type="ECO:0000256" key="1">
    <source>
        <dbReference type="ARBA" id="ARBA00010990"/>
    </source>
</evidence>
<evidence type="ECO:0000259" key="4">
    <source>
        <dbReference type="Pfam" id="PF22624"/>
    </source>
</evidence>
<sequence>MSRFRHLSSSAPRSHEVHVWLLDRDDINPTTITAFASLLPQQDRERMETFRSSTRRHLFVLTRMLLRKILSAYIANSTPDSLVFTQNAWGKPQLVPNSQALHFNLSHSKDKVVIAVANKRVLGVDIEYMDRSRNFNNIAQHYFHPTEWNDEIVEQNCILNMRRFYKLWTLKEALSKAEGQGLALPFDSFYFSDVNSKQVTLHSAADFKPACPWRFHHQFTPDNYSLAMAFEGVAEDSHTAVSIVQRLALDDIS</sequence>
<keyword evidence="6" id="KW-1185">Reference proteome</keyword>
<proteinExistence type="inferred from homology"/>